<dbReference type="GO" id="GO:0008677">
    <property type="term" value="F:2-dehydropantoate 2-reductase activity"/>
    <property type="evidence" value="ECO:0007669"/>
    <property type="project" value="UniProtKB-EC"/>
</dbReference>
<evidence type="ECO:0000313" key="8">
    <source>
        <dbReference type="Proteomes" id="UP000240883"/>
    </source>
</evidence>
<dbReference type="InterPro" id="IPR008927">
    <property type="entry name" value="6-PGluconate_DH-like_C_sf"/>
</dbReference>
<feature type="domain" description="Ketopantoate reductase N-terminal" evidence="5">
    <location>
        <begin position="4"/>
        <end position="163"/>
    </location>
</feature>
<dbReference type="GO" id="GO:0005737">
    <property type="term" value="C:cytoplasm"/>
    <property type="evidence" value="ECO:0007669"/>
    <property type="project" value="TreeGrafter"/>
</dbReference>
<dbReference type="FunFam" id="1.10.1040.10:FF:000017">
    <property type="entry name" value="2-dehydropantoate 2-reductase"/>
    <property type="match status" value="1"/>
</dbReference>
<dbReference type="NCBIfam" id="TIGR00745">
    <property type="entry name" value="apbA_panE"/>
    <property type="match status" value="1"/>
</dbReference>
<protein>
    <recommendedName>
        <fullName evidence="4">2-dehydropantoate 2-reductase</fullName>
        <ecNumber evidence="4">1.1.1.169</ecNumber>
    </recommendedName>
    <alternativeName>
        <fullName evidence="4">Ketopantoate reductase</fullName>
    </alternativeName>
</protein>
<accession>A0A2T2NGU1</accession>
<dbReference type="PANTHER" id="PTHR21708">
    <property type="entry name" value="PROBABLE 2-DEHYDROPANTOATE 2-REDUCTASE"/>
    <property type="match status" value="1"/>
</dbReference>
<keyword evidence="8" id="KW-1185">Reference proteome</keyword>
<dbReference type="InterPro" id="IPR013332">
    <property type="entry name" value="KPR_N"/>
</dbReference>
<dbReference type="InterPro" id="IPR013752">
    <property type="entry name" value="KPA_reductase"/>
</dbReference>
<evidence type="ECO:0000256" key="4">
    <source>
        <dbReference type="RuleBase" id="RU362068"/>
    </source>
</evidence>
<dbReference type="OrthoDB" id="3609at2759"/>
<comment type="similarity">
    <text evidence="1 4">Belongs to the ketopantoate reductase family.</text>
</comment>
<dbReference type="Proteomes" id="UP000240883">
    <property type="component" value="Unassembled WGS sequence"/>
</dbReference>
<dbReference type="InterPro" id="IPR013328">
    <property type="entry name" value="6PGD_dom2"/>
</dbReference>
<dbReference type="Gene3D" id="1.10.1040.10">
    <property type="entry name" value="N-(1-d-carboxylethyl)-l-norvaline Dehydrogenase, domain 2"/>
    <property type="match status" value="1"/>
</dbReference>
<dbReference type="InterPro" id="IPR051402">
    <property type="entry name" value="KPR-Related"/>
</dbReference>
<dbReference type="InterPro" id="IPR003710">
    <property type="entry name" value="ApbA"/>
</dbReference>
<gene>
    <name evidence="7" type="ORF">BS50DRAFT_498564</name>
</gene>
<dbReference type="STRING" id="1448308.A0A2T2NGU1"/>
<dbReference type="EMBL" id="KZ678138">
    <property type="protein sequence ID" value="PSN64647.1"/>
    <property type="molecule type" value="Genomic_DNA"/>
</dbReference>
<evidence type="ECO:0000256" key="2">
    <source>
        <dbReference type="ARBA" id="ARBA00022857"/>
    </source>
</evidence>
<dbReference type="GO" id="GO:0015940">
    <property type="term" value="P:pantothenate biosynthetic process"/>
    <property type="evidence" value="ECO:0007669"/>
    <property type="project" value="InterPro"/>
</dbReference>
<dbReference type="PANTHER" id="PTHR21708:SF30">
    <property type="entry name" value="2-DEHYDROPANTOATE 2-REDUCTASE-RELATED"/>
    <property type="match status" value="1"/>
</dbReference>
<dbReference type="Pfam" id="PF02558">
    <property type="entry name" value="ApbA"/>
    <property type="match status" value="1"/>
</dbReference>
<dbReference type="SUPFAM" id="SSF51735">
    <property type="entry name" value="NAD(P)-binding Rossmann-fold domains"/>
    <property type="match status" value="1"/>
</dbReference>
<dbReference type="SUPFAM" id="SSF48179">
    <property type="entry name" value="6-phosphogluconate dehydrogenase C-terminal domain-like"/>
    <property type="match status" value="1"/>
</dbReference>
<evidence type="ECO:0000259" key="5">
    <source>
        <dbReference type="Pfam" id="PF02558"/>
    </source>
</evidence>
<proteinExistence type="inferred from homology"/>
<name>A0A2T2NGU1_CORCC</name>
<organism evidence="7 8">
    <name type="scientific">Corynespora cassiicola Philippines</name>
    <dbReference type="NCBI Taxonomy" id="1448308"/>
    <lineage>
        <taxon>Eukaryota</taxon>
        <taxon>Fungi</taxon>
        <taxon>Dikarya</taxon>
        <taxon>Ascomycota</taxon>
        <taxon>Pezizomycotina</taxon>
        <taxon>Dothideomycetes</taxon>
        <taxon>Pleosporomycetidae</taxon>
        <taxon>Pleosporales</taxon>
        <taxon>Corynesporascaceae</taxon>
        <taxon>Corynespora</taxon>
    </lineage>
</organism>
<evidence type="ECO:0000256" key="3">
    <source>
        <dbReference type="ARBA" id="ARBA00023002"/>
    </source>
</evidence>
<comment type="catalytic activity">
    <reaction evidence="4">
        <text>(R)-pantoate + NADP(+) = 2-dehydropantoate + NADPH + H(+)</text>
        <dbReference type="Rhea" id="RHEA:16233"/>
        <dbReference type="ChEBI" id="CHEBI:11561"/>
        <dbReference type="ChEBI" id="CHEBI:15378"/>
        <dbReference type="ChEBI" id="CHEBI:15980"/>
        <dbReference type="ChEBI" id="CHEBI:57783"/>
        <dbReference type="ChEBI" id="CHEBI:58349"/>
        <dbReference type="EC" id="1.1.1.169"/>
    </reaction>
</comment>
<evidence type="ECO:0000259" key="6">
    <source>
        <dbReference type="Pfam" id="PF08546"/>
    </source>
</evidence>
<feature type="domain" description="Ketopantoate reductase C-terminal" evidence="6">
    <location>
        <begin position="195"/>
        <end position="323"/>
    </location>
</feature>
<keyword evidence="3 4" id="KW-0560">Oxidoreductase</keyword>
<dbReference type="Pfam" id="PF08546">
    <property type="entry name" value="ApbA_C"/>
    <property type="match status" value="1"/>
</dbReference>
<reference evidence="7 8" key="1">
    <citation type="journal article" date="2018" name="Front. Microbiol.">
        <title>Genome-Wide Analysis of Corynespora cassiicola Leaf Fall Disease Putative Effectors.</title>
        <authorList>
            <person name="Lopez D."/>
            <person name="Ribeiro S."/>
            <person name="Label P."/>
            <person name="Fumanal B."/>
            <person name="Venisse J.S."/>
            <person name="Kohler A."/>
            <person name="de Oliveira R.R."/>
            <person name="Labutti K."/>
            <person name="Lipzen A."/>
            <person name="Lail K."/>
            <person name="Bauer D."/>
            <person name="Ohm R.A."/>
            <person name="Barry K.W."/>
            <person name="Spatafora J."/>
            <person name="Grigoriev I.V."/>
            <person name="Martin F.M."/>
            <person name="Pujade-Renaud V."/>
        </authorList>
    </citation>
    <scope>NUCLEOTIDE SEQUENCE [LARGE SCALE GENOMIC DNA]</scope>
    <source>
        <strain evidence="7 8">Philippines</strain>
    </source>
</reference>
<dbReference type="Gene3D" id="3.40.50.720">
    <property type="entry name" value="NAD(P)-binding Rossmann-like Domain"/>
    <property type="match status" value="1"/>
</dbReference>
<keyword evidence="2 4" id="KW-0521">NADP</keyword>
<dbReference type="EC" id="1.1.1.169" evidence="4"/>
<sequence length="334" mass="36096">MKNVLIFGTGSVGTVHAMLLQKAEARVTCVCRSTYAAAKASGFTVHSTIFGTQSFRPNIVKTVKEAVSEQPPTAPFDFIVVCVKALETGDPGQSPPRIIEPAVRRGHTSIVIIQNGLGVERIYHDAFPDNPIISAVTYLPTAQTGPGTFSHSETQKLHIGPYPAAGAGGEKSLEKTRTFAGLITAAGGNAVVHGDIQIERWKKLIGNTTWNPICALSGCRDLEFLEASPELAQFFIINSMREVVAVAVALGYGEHVNEDAIKMQVDRSKARNWPGVEPSMLADMEAGRPMEVETVIGEVVRVAKRKGVDVPRLETLYLLLKAYNGKLRLKCDSD</sequence>
<evidence type="ECO:0000256" key="1">
    <source>
        <dbReference type="ARBA" id="ARBA00007870"/>
    </source>
</evidence>
<dbReference type="InterPro" id="IPR036291">
    <property type="entry name" value="NAD(P)-bd_dom_sf"/>
</dbReference>
<evidence type="ECO:0000313" key="7">
    <source>
        <dbReference type="EMBL" id="PSN64647.1"/>
    </source>
</evidence>
<comment type="function">
    <text evidence="4">Catalyzes the NADPH-dependent reduction of ketopantoate into pantoic acid.</text>
</comment>
<dbReference type="AlphaFoldDB" id="A0A2T2NGU1"/>